<reference evidence="1 2" key="1">
    <citation type="submission" date="2018-07" db="EMBL/GenBank/DDBJ databases">
        <title>Genomic and Epidemiologic Investigation of an Indolent Hospital Outbreak.</title>
        <authorList>
            <person name="Johnson R.C."/>
            <person name="Deming C."/>
            <person name="Conlan S."/>
            <person name="Zellmer C.J."/>
            <person name="Michelin A.V."/>
            <person name="Lee-Lin S."/>
            <person name="Thomas P.J."/>
            <person name="Park M."/>
            <person name="Weingarten R.A."/>
            <person name="Less J."/>
            <person name="Dekker J.P."/>
            <person name="Frank K.M."/>
            <person name="Musser K.A."/>
            <person name="Mcquiston J.R."/>
            <person name="Henderson D.K."/>
            <person name="Lau A.F."/>
            <person name="Palmore T.N."/>
            <person name="Segre J.A."/>
        </authorList>
    </citation>
    <scope>NUCLEOTIDE SEQUENCE [LARGE SCALE GENOMIC DNA]</scope>
    <source>
        <strain evidence="1 2">SK-NIH.Env6_1116</strain>
    </source>
</reference>
<dbReference type="Proteomes" id="UP000287401">
    <property type="component" value="Unassembled WGS sequence"/>
</dbReference>
<organism evidence="1 2">
    <name type="scientific">Sphingobium yanoikuyae</name>
    <name type="common">Sphingomonas yanoikuyae</name>
    <dbReference type="NCBI Taxonomy" id="13690"/>
    <lineage>
        <taxon>Bacteria</taxon>
        <taxon>Pseudomonadati</taxon>
        <taxon>Pseudomonadota</taxon>
        <taxon>Alphaproteobacteria</taxon>
        <taxon>Sphingomonadales</taxon>
        <taxon>Sphingomonadaceae</taxon>
        <taxon>Sphingobium</taxon>
    </lineage>
</organism>
<accession>A0A430BQC8</accession>
<gene>
    <name evidence="1" type="ORF">DAH51_19005</name>
</gene>
<evidence type="ECO:0000313" key="1">
    <source>
        <dbReference type="EMBL" id="RSU54901.1"/>
    </source>
</evidence>
<proteinExistence type="predicted"/>
<sequence length="141" mass="15272">MATPRSRTYRLHLSEEGTDIFLECHHRLARISRRFIPYGVTLTVAMLLIEALDGAELSDEVHAPAVSRLTGRIEHYVGASPSLAQAAGKMLDQVEASPDGGPAMTVARLLVTAIALMSASEDSEIARAYRRVGNGFSPRDP</sequence>
<comment type="caution">
    <text evidence="1">The sequence shown here is derived from an EMBL/GenBank/DDBJ whole genome shotgun (WGS) entry which is preliminary data.</text>
</comment>
<evidence type="ECO:0000313" key="2">
    <source>
        <dbReference type="Proteomes" id="UP000287401"/>
    </source>
</evidence>
<dbReference type="AlphaFoldDB" id="A0A430BQC8"/>
<name>A0A430BQC8_SPHYA</name>
<dbReference type="EMBL" id="QRAL01000025">
    <property type="protein sequence ID" value="RSU54901.1"/>
    <property type="molecule type" value="Genomic_DNA"/>
</dbReference>
<protein>
    <submittedName>
        <fullName evidence="1">Uncharacterized protein</fullName>
    </submittedName>
</protein>